<organism evidence="2 3">
    <name type="scientific">Actinomycetospora chibensis</name>
    <dbReference type="NCBI Taxonomy" id="663606"/>
    <lineage>
        <taxon>Bacteria</taxon>
        <taxon>Bacillati</taxon>
        <taxon>Actinomycetota</taxon>
        <taxon>Actinomycetes</taxon>
        <taxon>Pseudonocardiales</taxon>
        <taxon>Pseudonocardiaceae</taxon>
        <taxon>Actinomycetospora</taxon>
    </lineage>
</organism>
<dbReference type="SUPFAM" id="SSF54909">
    <property type="entry name" value="Dimeric alpha+beta barrel"/>
    <property type="match status" value="1"/>
</dbReference>
<evidence type="ECO:0000313" key="3">
    <source>
        <dbReference type="Proteomes" id="UP001595909"/>
    </source>
</evidence>
<comment type="caution">
    <text evidence="2">The sequence shown here is derived from an EMBL/GenBank/DDBJ whole genome shotgun (WGS) entry which is preliminary data.</text>
</comment>
<dbReference type="RefSeq" id="WP_274189713.1">
    <property type="nucleotide sequence ID" value="NZ_BAABHN010000013.1"/>
</dbReference>
<feature type="domain" description="DUF1330" evidence="1">
    <location>
        <begin position="4"/>
        <end position="97"/>
    </location>
</feature>
<sequence>MAVAYWINYFTAVHDQEKVAAYAALAGPAITQAGGRFLARGPAAAVFEGAGTVQRTTLIAFPDADAAVAAYHSPAYQEALRALGDGAEREIRIVEGLPD</sequence>
<dbReference type="Gene3D" id="3.30.70.100">
    <property type="match status" value="1"/>
</dbReference>
<gene>
    <name evidence="2" type="ORF">ACFPEL_07060</name>
</gene>
<dbReference type="PANTHER" id="PTHR41521">
    <property type="match status" value="1"/>
</dbReference>
<keyword evidence="3" id="KW-1185">Reference proteome</keyword>
<dbReference type="EMBL" id="JBHSIM010000013">
    <property type="protein sequence ID" value="MFC4832163.1"/>
    <property type="molecule type" value="Genomic_DNA"/>
</dbReference>
<accession>A0ABV9REK1</accession>
<name>A0ABV9REK1_9PSEU</name>
<dbReference type="InterPro" id="IPR010753">
    <property type="entry name" value="DUF1330"/>
</dbReference>
<protein>
    <submittedName>
        <fullName evidence="2">DUF1330 domain-containing protein</fullName>
    </submittedName>
</protein>
<reference evidence="3" key="1">
    <citation type="journal article" date="2019" name="Int. J. Syst. Evol. Microbiol.">
        <title>The Global Catalogue of Microorganisms (GCM) 10K type strain sequencing project: providing services to taxonomists for standard genome sequencing and annotation.</title>
        <authorList>
            <consortium name="The Broad Institute Genomics Platform"/>
            <consortium name="The Broad Institute Genome Sequencing Center for Infectious Disease"/>
            <person name="Wu L."/>
            <person name="Ma J."/>
        </authorList>
    </citation>
    <scope>NUCLEOTIDE SEQUENCE [LARGE SCALE GENOMIC DNA]</scope>
    <source>
        <strain evidence="3">CCUG 50347</strain>
    </source>
</reference>
<dbReference type="Pfam" id="PF07045">
    <property type="entry name" value="DUF1330"/>
    <property type="match status" value="1"/>
</dbReference>
<dbReference type="Proteomes" id="UP001595909">
    <property type="component" value="Unassembled WGS sequence"/>
</dbReference>
<dbReference type="InterPro" id="IPR011008">
    <property type="entry name" value="Dimeric_a/b-barrel"/>
</dbReference>
<dbReference type="PANTHER" id="PTHR41521:SF4">
    <property type="entry name" value="BLR0684 PROTEIN"/>
    <property type="match status" value="1"/>
</dbReference>
<proteinExistence type="predicted"/>
<evidence type="ECO:0000313" key="2">
    <source>
        <dbReference type="EMBL" id="MFC4832163.1"/>
    </source>
</evidence>
<evidence type="ECO:0000259" key="1">
    <source>
        <dbReference type="Pfam" id="PF07045"/>
    </source>
</evidence>